<evidence type="ECO:0000313" key="1">
    <source>
        <dbReference type="EMBL" id="EBP3985304.1"/>
    </source>
</evidence>
<comment type="caution">
    <text evidence="1">The sequence shown here is derived from an EMBL/GenBank/DDBJ whole genome shotgun (WGS) entry which is preliminary data.</text>
</comment>
<proteinExistence type="predicted"/>
<dbReference type="AlphaFoldDB" id="A0A5U3EBH0"/>
<protein>
    <submittedName>
        <fullName evidence="1">Uncharacterized protein</fullName>
    </submittedName>
</protein>
<dbReference type="EMBL" id="AAGLPU010000007">
    <property type="protein sequence ID" value="EBP3985304.1"/>
    <property type="molecule type" value="Genomic_DNA"/>
</dbReference>
<sequence>MKEIDCFSFPLKRAQSIAFCVSHHRMNNIILPRLSMNCRIVTLASSATYRQLHRPDKQKPAEAGFMKR</sequence>
<reference evidence="1" key="1">
    <citation type="submission" date="2018-07" db="EMBL/GenBank/DDBJ databases">
        <authorList>
            <consortium name="GenomeTrakr network: Whole genome sequencing for foodborne pathogen traceback"/>
        </authorList>
    </citation>
    <scope>NUCLEOTIDE SEQUENCE</scope>
    <source>
        <strain evidence="1">CFSAN002857</strain>
    </source>
</reference>
<accession>A0A5U3EBH0</accession>
<gene>
    <name evidence="1" type="ORF">S308_07545</name>
</gene>
<organism evidence="1">
    <name type="scientific">Salmonella enterica I</name>
    <dbReference type="NCBI Taxonomy" id="59201"/>
    <lineage>
        <taxon>Bacteria</taxon>
        <taxon>Pseudomonadati</taxon>
        <taxon>Pseudomonadota</taxon>
        <taxon>Gammaproteobacteria</taxon>
        <taxon>Enterobacterales</taxon>
        <taxon>Enterobacteriaceae</taxon>
        <taxon>Salmonella</taxon>
    </lineage>
</organism>
<name>A0A5U3EBH0_SALET</name>